<protein>
    <submittedName>
        <fullName evidence="1">Uncharacterized protein</fullName>
    </submittedName>
</protein>
<dbReference type="RefSeq" id="XP_018231970.1">
    <property type="nucleotide sequence ID" value="XM_018397819.1"/>
</dbReference>
<evidence type="ECO:0000313" key="1">
    <source>
        <dbReference type="EMBL" id="KNA93922.1"/>
    </source>
</evidence>
<dbReference type="EMBL" id="DS231696">
    <property type="protein sequence ID" value="KNA93924.1"/>
    <property type="molecule type" value="Genomic_DNA"/>
</dbReference>
<gene>
    <name evidence="1" type="ORF">FOXG_17830</name>
</gene>
<accession>A0A0J9U517</accession>
<proteinExistence type="predicted"/>
<dbReference type="AlphaFoldDB" id="A0A0J9U517"/>
<dbReference type="EMBL" id="DS231696">
    <property type="protein sequence ID" value="KNA93922.1"/>
    <property type="molecule type" value="Genomic_DNA"/>
</dbReference>
<dbReference type="EMBL" id="DS231696">
    <property type="protein sequence ID" value="KNA93923.1"/>
    <property type="molecule type" value="Genomic_DNA"/>
</dbReference>
<organism evidence="1 2">
    <name type="scientific">Fusarium oxysporum f. sp. lycopersici (strain 4287 / CBS 123668 / FGSC 9935 / NRRL 34936)</name>
    <name type="common">Fusarium vascular wilt of tomato</name>
    <dbReference type="NCBI Taxonomy" id="426428"/>
    <lineage>
        <taxon>Eukaryota</taxon>
        <taxon>Fungi</taxon>
        <taxon>Dikarya</taxon>
        <taxon>Ascomycota</taxon>
        <taxon>Pezizomycotina</taxon>
        <taxon>Sordariomycetes</taxon>
        <taxon>Hypocreomycetidae</taxon>
        <taxon>Hypocreales</taxon>
        <taxon>Nectriaceae</taxon>
        <taxon>Fusarium</taxon>
        <taxon>Fusarium oxysporum species complex</taxon>
    </lineage>
</organism>
<dbReference type="GeneID" id="28958536"/>
<dbReference type="VEuPathDB" id="FungiDB:FOXG_17830"/>
<reference evidence="1" key="2">
    <citation type="journal article" date="2010" name="Nature">
        <title>Comparative genomics reveals mobile pathogenicity chromosomes in Fusarium.</title>
        <authorList>
            <person name="Ma L.J."/>
            <person name="van der Does H.C."/>
            <person name="Borkovich K.A."/>
            <person name="Coleman J.J."/>
            <person name="Daboussi M.J."/>
            <person name="Di Pietro A."/>
            <person name="Dufresne M."/>
            <person name="Freitag M."/>
            <person name="Grabherr M."/>
            <person name="Henrissat B."/>
            <person name="Houterman P.M."/>
            <person name="Kang S."/>
            <person name="Shim W.B."/>
            <person name="Woloshuk C."/>
            <person name="Xie X."/>
            <person name="Xu J.R."/>
            <person name="Antoniw J."/>
            <person name="Baker S.E."/>
            <person name="Bluhm B.H."/>
            <person name="Breakspear A."/>
            <person name="Brown D.W."/>
            <person name="Butchko R.A."/>
            <person name="Chapman S."/>
            <person name="Coulson R."/>
            <person name="Coutinho P.M."/>
            <person name="Danchin E.G."/>
            <person name="Diener A."/>
            <person name="Gale L.R."/>
            <person name="Gardiner D.M."/>
            <person name="Goff S."/>
            <person name="Hammond-Kosack K.E."/>
            <person name="Hilburn K."/>
            <person name="Hua-Van A."/>
            <person name="Jonkers W."/>
            <person name="Kazan K."/>
            <person name="Kodira C.D."/>
            <person name="Koehrsen M."/>
            <person name="Kumar L."/>
            <person name="Lee Y.H."/>
            <person name="Li L."/>
            <person name="Manners J.M."/>
            <person name="Miranda-Saavedra D."/>
            <person name="Mukherjee M."/>
            <person name="Park G."/>
            <person name="Park J."/>
            <person name="Park S.Y."/>
            <person name="Proctor R.H."/>
            <person name="Regev A."/>
            <person name="Ruiz-Roldan M.C."/>
            <person name="Sain D."/>
            <person name="Sakthikumar S."/>
            <person name="Sykes S."/>
            <person name="Schwartz D.C."/>
            <person name="Turgeon B.G."/>
            <person name="Wapinski I."/>
            <person name="Yoder O."/>
            <person name="Young S."/>
            <person name="Zeng Q."/>
            <person name="Zhou S."/>
            <person name="Galagan J."/>
            <person name="Cuomo C.A."/>
            <person name="Kistler H.C."/>
            <person name="Rep M."/>
        </authorList>
    </citation>
    <scope>NUCLEOTIDE SEQUENCE [LARGE SCALE GENOMIC DNA]</scope>
    <source>
        <strain evidence="1">4287</strain>
    </source>
</reference>
<reference evidence="1" key="1">
    <citation type="submission" date="2007-04" db="EMBL/GenBank/DDBJ databases">
        <authorList>
            <consortium name="The Broad Institute Genome Sequencing Platform"/>
            <person name="Birren B."/>
            <person name="Lander E."/>
            <person name="Galagan J."/>
            <person name="Nusbaum C."/>
            <person name="Devon K."/>
            <person name="Ma L.-J."/>
            <person name="Jaffe D."/>
            <person name="Butler J."/>
            <person name="Alvarez P."/>
            <person name="Gnerre S."/>
            <person name="Grabherr M."/>
            <person name="Kleber M."/>
            <person name="Mauceli E."/>
            <person name="Brockman W."/>
            <person name="MacCallum I.A."/>
            <person name="Young S."/>
            <person name="LaButti K."/>
            <person name="DeCaprio D."/>
            <person name="Crawford M."/>
            <person name="Koehrsen M."/>
            <person name="Engels R."/>
            <person name="Montgomery P."/>
            <person name="Pearson M."/>
            <person name="Howarth C."/>
            <person name="Larson L."/>
            <person name="White J."/>
            <person name="O'Leary S."/>
            <person name="Kodira C."/>
            <person name="Zeng Q."/>
            <person name="Yandava C."/>
            <person name="Alvarado L."/>
            <person name="Kistler C."/>
            <person name="Shim W.-B."/>
            <person name="Kang S."/>
            <person name="Woloshuk C."/>
        </authorList>
    </citation>
    <scope>NUCLEOTIDE SEQUENCE</scope>
    <source>
        <strain evidence="1">4287</strain>
    </source>
</reference>
<dbReference type="RefSeq" id="XP_018231969.1">
    <property type="nucleotide sequence ID" value="XM_018397818.1"/>
</dbReference>
<dbReference type="KEGG" id="fox:FOXG_17830"/>
<dbReference type="Proteomes" id="UP000009097">
    <property type="component" value="Unassembled WGS sequence"/>
</dbReference>
<sequence length="124" mass="13693">MPVWLTLRRARADFLGLNDKCDPEKLLTEAFAFLLSTMQYLHIHGNLAPLQQQRSPPYVLDGLHILVSYHLISLAQGARIPFDVSYCLSGLRRADAVLSAISGGGVLVSIISPRETTEESLQAF</sequence>
<dbReference type="RefSeq" id="XP_018231968.1">
    <property type="nucleotide sequence ID" value="XM_018397817.1"/>
</dbReference>
<name>A0A0J9U517_FUSO4</name>
<evidence type="ECO:0000313" key="2">
    <source>
        <dbReference type="Proteomes" id="UP000009097"/>
    </source>
</evidence>